<dbReference type="PROSITE" id="PS50011">
    <property type="entry name" value="PROTEIN_KINASE_DOM"/>
    <property type="match status" value="1"/>
</dbReference>
<reference evidence="3 4" key="1">
    <citation type="submission" date="2016-05" db="EMBL/GenBank/DDBJ databases">
        <title>A degradative enzymes factory behind the ericoid mycorrhizal symbiosis.</title>
        <authorList>
            <consortium name="DOE Joint Genome Institute"/>
            <person name="Martino E."/>
            <person name="Morin E."/>
            <person name="Grelet G."/>
            <person name="Kuo A."/>
            <person name="Kohler A."/>
            <person name="Daghino S."/>
            <person name="Barry K."/>
            <person name="Choi C."/>
            <person name="Cichocki N."/>
            <person name="Clum A."/>
            <person name="Copeland A."/>
            <person name="Hainaut M."/>
            <person name="Haridas S."/>
            <person name="Labutti K."/>
            <person name="Lindquist E."/>
            <person name="Lipzen A."/>
            <person name="Khouja H.-R."/>
            <person name="Murat C."/>
            <person name="Ohm R."/>
            <person name="Olson A."/>
            <person name="Spatafora J."/>
            <person name="Veneault-Fourrey C."/>
            <person name="Henrissat B."/>
            <person name="Grigoriev I."/>
            <person name="Martin F."/>
            <person name="Perotto S."/>
        </authorList>
    </citation>
    <scope>NUCLEOTIDE SEQUENCE [LARGE SCALE GENOMIC DNA]</scope>
    <source>
        <strain evidence="3 4">UAMH 7357</strain>
    </source>
</reference>
<sequence length="242" mass="27635">MSHYWPSLVLNVLRKAENYRTRQEQSLPLSDIGIETILEPNTSFGSSNLSEPEELQYQGFYDLSFDNLPDIPRNGWVAGVGRWNPDGHAFTTTGAVDLMLAPGPRKKRYRHIFRARHRHPISLPHLRHGISQFMTGYQASEMQHQVHGPSLDIWSCEIIGLRIFVPKWQHPSNMRVDFQEGVAMLGADDQNTPRHLLSQLLTWDSSERISASQALLHPCFSPPLEVSNSSTPPARKRHRKED</sequence>
<feature type="region of interest" description="Disordered" evidence="1">
    <location>
        <begin position="222"/>
        <end position="242"/>
    </location>
</feature>
<evidence type="ECO:0000313" key="4">
    <source>
        <dbReference type="Proteomes" id="UP000235672"/>
    </source>
</evidence>
<dbReference type="InterPro" id="IPR000719">
    <property type="entry name" value="Prot_kinase_dom"/>
</dbReference>
<dbReference type="InterPro" id="IPR011009">
    <property type="entry name" value="Kinase-like_dom_sf"/>
</dbReference>
<evidence type="ECO:0000256" key="1">
    <source>
        <dbReference type="SAM" id="MobiDB-lite"/>
    </source>
</evidence>
<accession>A0A2J6PV05</accession>
<dbReference type="AlphaFoldDB" id="A0A2J6PV05"/>
<proteinExistence type="predicted"/>
<keyword evidence="4" id="KW-1185">Reference proteome</keyword>
<dbReference type="EMBL" id="KZ613497">
    <property type="protein sequence ID" value="PMD17867.1"/>
    <property type="molecule type" value="Genomic_DNA"/>
</dbReference>
<dbReference type="GO" id="GO:0004672">
    <property type="term" value="F:protein kinase activity"/>
    <property type="evidence" value="ECO:0007669"/>
    <property type="project" value="InterPro"/>
</dbReference>
<dbReference type="GO" id="GO:0005524">
    <property type="term" value="F:ATP binding"/>
    <property type="evidence" value="ECO:0007669"/>
    <property type="project" value="InterPro"/>
</dbReference>
<name>A0A2J6PV05_9HELO</name>
<protein>
    <recommendedName>
        <fullName evidence="2">Protein kinase domain-containing protein</fullName>
    </recommendedName>
</protein>
<dbReference type="Gene3D" id="1.10.510.10">
    <property type="entry name" value="Transferase(Phosphotransferase) domain 1"/>
    <property type="match status" value="1"/>
</dbReference>
<evidence type="ECO:0000259" key="2">
    <source>
        <dbReference type="PROSITE" id="PS50011"/>
    </source>
</evidence>
<feature type="domain" description="Protein kinase" evidence="2">
    <location>
        <begin position="1"/>
        <end position="220"/>
    </location>
</feature>
<dbReference type="OrthoDB" id="5979581at2759"/>
<gene>
    <name evidence="3" type="ORF">NA56DRAFT_751892</name>
</gene>
<organism evidence="3 4">
    <name type="scientific">Hyaloscypha hepaticicola</name>
    <dbReference type="NCBI Taxonomy" id="2082293"/>
    <lineage>
        <taxon>Eukaryota</taxon>
        <taxon>Fungi</taxon>
        <taxon>Dikarya</taxon>
        <taxon>Ascomycota</taxon>
        <taxon>Pezizomycotina</taxon>
        <taxon>Leotiomycetes</taxon>
        <taxon>Helotiales</taxon>
        <taxon>Hyaloscyphaceae</taxon>
        <taxon>Hyaloscypha</taxon>
    </lineage>
</organism>
<dbReference type="SUPFAM" id="SSF56112">
    <property type="entry name" value="Protein kinase-like (PK-like)"/>
    <property type="match status" value="1"/>
</dbReference>
<evidence type="ECO:0000313" key="3">
    <source>
        <dbReference type="EMBL" id="PMD17867.1"/>
    </source>
</evidence>
<dbReference type="Proteomes" id="UP000235672">
    <property type="component" value="Unassembled WGS sequence"/>
</dbReference>